<keyword evidence="3" id="KW-1185">Reference proteome</keyword>
<evidence type="ECO:0000313" key="3">
    <source>
        <dbReference type="Proteomes" id="UP000199009"/>
    </source>
</evidence>
<dbReference type="InterPro" id="IPR036388">
    <property type="entry name" value="WH-like_DNA-bd_sf"/>
</dbReference>
<protein>
    <submittedName>
        <fullName evidence="2">DNA-binding transcriptional regulator, MarR family</fullName>
    </submittedName>
</protein>
<dbReference type="InterPro" id="IPR039422">
    <property type="entry name" value="MarR/SlyA-like"/>
</dbReference>
<dbReference type="AlphaFoldDB" id="A0A1G7ZII4"/>
<evidence type="ECO:0000313" key="2">
    <source>
        <dbReference type="EMBL" id="SDH08591.1"/>
    </source>
</evidence>
<dbReference type="Gene3D" id="1.10.10.10">
    <property type="entry name" value="Winged helix-like DNA-binding domain superfamily/Winged helix DNA-binding domain"/>
    <property type="match status" value="1"/>
</dbReference>
<proteinExistence type="predicted"/>
<name>A0A1G7ZII4_9MICO</name>
<sequence length="159" mass="17828">MSNMPHVEAATSAHGESVMDVLQAIRAFSDAMDRMHAEMKSGMEMNSTDLAALRMLIMREQRGSSVSPHELASHLRISTASTTKMLDRLTASGHVERQPHPHDRRARVVVLTDESRRSFFRHFGRHLAGMRSVAEQYSDEELAVISRFLTEVGDVLDPT</sequence>
<dbReference type="Pfam" id="PF12802">
    <property type="entry name" value="MarR_2"/>
    <property type="match status" value="1"/>
</dbReference>
<dbReference type="GO" id="GO:0003677">
    <property type="term" value="F:DNA binding"/>
    <property type="evidence" value="ECO:0007669"/>
    <property type="project" value="UniProtKB-KW"/>
</dbReference>
<gene>
    <name evidence="2" type="ORF">SAMN04489810_2067</name>
</gene>
<feature type="domain" description="HTH marR-type" evidence="1">
    <location>
        <begin position="14"/>
        <end position="154"/>
    </location>
</feature>
<keyword evidence="2" id="KW-0238">DNA-binding</keyword>
<dbReference type="InterPro" id="IPR000835">
    <property type="entry name" value="HTH_MarR-typ"/>
</dbReference>
<reference evidence="2 3" key="1">
    <citation type="submission" date="2016-10" db="EMBL/GenBank/DDBJ databases">
        <authorList>
            <person name="de Groot N.N."/>
        </authorList>
    </citation>
    <scope>NUCLEOTIDE SEQUENCE [LARGE SCALE GENOMIC DNA]</scope>
    <source>
        <strain evidence="2 3">DSM 23142</strain>
    </source>
</reference>
<dbReference type="PRINTS" id="PR00598">
    <property type="entry name" value="HTHMARR"/>
</dbReference>
<accession>A0A1G7ZII4</accession>
<dbReference type="EMBL" id="LT629692">
    <property type="protein sequence ID" value="SDH08591.1"/>
    <property type="molecule type" value="Genomic_DNA"/>
</dbReference>
<dbReference type="Proteomes" id="UP000199009">
    <property type="component" value="Chromosome I"/>
</dbReference>
<dbReference type="SMART" id="SM00347">
    <property type="entry name" value="HTH_MARR"/>
    <property type="match status" value="1"/>
</dbReference>
<organism evidence="2 3">
    <name type="scientific">Microbacterium pygmaeum</name>
    <dbReference type="NCBI Taxonomy" id="370764"/>
    <lineage>
        <taxon>Bacteria</taxon>
        <taxon>Bacillati</taxon>
        <taxon>Actinomycetota</taxon>
        <taxon>Actinomycetes</taxon>
        <taxon>Micrococcales</taxon>
        <taxon>Microbacteriaceae</taxon>
        <taxon>Microbacterium</taxon>
    </lineage>
</organism>
<dbReference type="PROSITE" id="PS50995">
    <property type="entry name" value="HTH_MARR_2"/>
    <property type="match status" value="1"/>
</dbReference>
<dbReference type="InterPro" id="IPR036390">
    <property type="entry name" value="WH_DNA-bd_sf"/>
</dbReference>
<dbReference type="SUPFAM" id="SSF46785">
    <property type="entry name" value="Winged helix' DNA-binding domain"/>
    <property type="match status" value="1"/>
</dbReference>
<dbReference type="PANTHER" id="PTHR33164:SF43">
    <property type="entry name" value="HTH-TYPE TRANSCRIPTIONAL REPRESSOR YETL"/>
    <property type="match status" value="1"/>
</dbReference>
<dbReference type="GO" id="GO:0003700">
    <property type="term" value="F:DNA-binding transcription factor activity"/>
    <property type="evidence" value="ECO:0007669"/>
    <property type="project" value="InterPro"/>
</dbReference>
<evidence type="ECO:0000259" key="1">
    <source>
        <dbReference type="PROSITE" id="PS50995"/>
    </source>
</evidence>
<dbReference type="PANTHER" id="PTHR33164">
    <property type="entry name" value="TRANSCRIPTIONAL REGULATOR, MARR FAMILY"/>
    <property type="match status" value="1"/>
</dbReference>
<dbReference type="GO" id="GO:0006950">
    <property type="term" value="P:response to stress"/>
    <property type="evidence" value="ECO:0007669"/>
    <property type="project" value="TreeGrafter"/>
</dbReference>
<dbReference type="STRING" id="370764.SAMN04489810_2067"/>